<dbReference type="AlphaFoldDB" id="A0A917Y0Z8"/>
<protein>
    <submittedName>
        <fullName evidence="2">Heptaprenyl diphosphate synthase subunit I</fullName>
    </submittedName>
</protein>
<keyword evidence="1" id="KW-1133">Transmembrane helix</keyword>
<feature type="transmembrane region" description="Helical" evidence="1">
    <location>
        <begin position="35"/>
        <end position="54"/>
    </location>
</feature>
<proteinExistence type="predicted"/>
<name>A0A917Y0Z8_9BACI</name>
<reference evidence="2" key="1">
    <citation type="journal article" date="2014" name="Int. J. Syst. Evol. Microbiol.">
        <title>Complete genome sequence of Corynebacterium casei LMG S-19264T (=DSM 44701T), isolated from a smear-ripened cheese.</title>
        <authorList>
            <consortium name="US DOE Joint Genome Institute (JGI-PGF)"/>
            <person name="Walter F."/>
            <person name="Albersmeier A."/>
            <person name="Kalinowski J."/>
            <person name="Ruckert C."/>
        </authorList>
    </citation>
    <scope>NUCLEOTIDE SEQUENCE</scope>
    <source>
        <strain evidence="2">JCM 17251</strain>
    </source>
</reference>
<evidence type="ECO:0000313" key="2">
    <source>
        <dbReference type="EMBL" id="GGN61537.1"/>
    </source>
</evidence>
<dbReference type="InterPro" id="IPR010898">
    <property type="entry name" value="Hpre_diP_synth_I"/>
</dbReference>
<comment type="caution">
    <text evidence="2">The sequence shown here is derived from an EMBL/GenBank/DDBJ whole genome shotgun (WGS) entry which is preliminary data.</text>
</comment>
<dbReference type="RefSeq" id="WP_188858110.1">
    <property type="nucleotide sequence ID" value="NZ_BMOS01000020.1"/>
</dbReference>
<dbReference type="Pfam" id="PF07456">
    <property type="entry name" value="Hpre_diP_synt_I"/>
    <property type="match status" value="1"/>
</dbReference>
<feature type="transmembrane region" description="Helical" evidence="1">
    <location>
        <begin position="6"/>
        <end position="23"/>
    </location>
</feature>
<dbReference type="InterPro" id="IPR014535">
    <property type="entry name" value="Hpre_diP_synt_I"/>
</dbReference>
<gene>
    <name evidence="2" type="ORF">GCM10007971_26670</name>
</gene>
<keyword evidence="3" id="KW-1185">Reference proteome</keyword>
<evidence type="ECO:0000313" key="3">
    <source>
        <dbReference type="Proteomes" id="UP000624041"/>
    </source>
</evidence>
<dbReference type="PIRSF" id="PIRSF027391">
    <property type="entry name" value="Hpre_diP_synt_I"/>
    <property type="match status" value="1"/>
</dbReference>
<keyword evidence="1" id="KW-0812">Transmembrane</keyword>
<dbReference type="Gene3D" id="1.10.1760.20">
    <property type="match status" value="1"/>
</dbReference>
<organism evidence="2 3">
    <name type="scientific">Oceanobacillus indicireducens</name>
    <dbReference type="NCBI Taxonomy" id="1004261"/>
    <lineage>
        <taxon>Bacteria</taxon>
        <taxon>Bacillati</taxon>
        <taxon>Bacillota</taxon>
        <taxon>Bacilli</taxon>
        <taxon>Bacillales</taxon>
        <taxon>Bacillaceae</taxon>
        <taxon>Oceanobacillus</taxon>
    </lineage>
</organism>
<feature type="transmembrane region" description="Helical" evidence="1">
    <location>
        <begin position="135"/>
        <end position="160"/>
    </location>
</feature>
<feature type="transmembrane region" description="Helical" evidence="1">
    <location>
        <begin position="66"/>
        <end position="94"/>
    </location>
</feature>
<keyword evidence="1" id="KW-0472">Membrane</keyword>
<accession>A0A917Y0Z8</accession>
<sequence>MTRNERLVYISLLAAQAVIIGIVERAIPFPFAFAPGAKLGLANIITIMALYTLPVKDAAKVVGIRVVLTALLGGTISTFMYSSAGAIISFIGMWLVKKLGPSRVSLIGVSAAGAILHNVGQLVVASFIAQTWTVLLYLPVLSFIGILAGIAIGIIANYLLQHVEKLDYYMYLQKMETTKKEKTIKDEVLQQSSILYQSQEEV</sequence>
<dbReference type="Proteomes" id="UP000624041">
    <property type="component" value="Unassembled WGS sequence"/>
</dbReference>
<feature type="transmembrane region" description="Helical" evidence="1">
    <location>
        <begin position="106"/>
        <end position="129"/>
    </location>
</feature>
<dbReference type="EMBL" id="BMOS01000020">
    <property type="protein sequence ID" value="GGN61537.1"/>
    <property type="molecule type" value="Genomic_DNA"/>
</dbReference>
<evidence type="ECO:0000256" key="1">
    <source>
        <dbReference type="SAM" id="Phobius"/>
    </source>
</evidence>
<reference evidence="2" key="2">
    <citation type="submission" date="2020-09" db="EMBL/GenBank/DDBJ databases">
        <authorList>
            <person name="Sun Q."/>
            <person name="Ohkuma M."/>
        </authorList>
    </citation>
    <scope>NUCLEOTIDE SEQUENCE</scope>
    <source>
        <strain evidence="2">JCM 17251</strain>
    </source>
</reference>